<evidence type="ECO:0000313" key="1">
    <source>
        <dbReference type="EMBL" id="MPM29222.1"/>
    </source>
</evidence>
<protein>
    <submittedName>
        <fullName evidence="1">Uncharacterized protein</fullName>
    </submittedName>
</protein>
<gene>
    <name evidence="1" type="ORF">SDC9_75762</name>
</gene>
<dbReference type="EMBL" id="VSSQ01005455">
    <property type="protein sequence ID" value="MPM29222.1"/>
    <property type="molecule type" value="Genomic_DNA"/>
</dbReference>
<sequence length="139" mass="16608">MKTKKLLLMMLFLFVIMGMESCEDKEPKYEIYENHEISACGVEDPLQNIEWLANYCQYYISKKDVLEVYIFLYKTIDKDEYVFATSIPSQIEHYSSISYRNCLGDIIFEWETVNPPNPSFEDFMKDKERVVELFHIVKQ</sequence>
<name>A0A644YKP9_9ZZZZ</name>
<proteinExistence type="predicted"/>
<accession>A0A644YKP9</accession>
<reference evidence="1" key="1">
    <citation type="submission" date="2019-08" db="EMBL/GenBank/DDBJ databases">
        <authorList>
            <person name="Kucharzyk K."/>
            <person name="Murdoch R.W."/>
            <person name="Higgins S."/>
            <person name="Loffler F."/>
        </authorList>
    </citation>
    <scope>NUCLEOTIDE SEQUENCE</scope>
</reference>
<comment type="caution">
    <text evidence="1">The sequence shown here is derived from an EMBL/GenBank/DDBJ whole genome shotgun (WGS) entry which is preliminary data.</text>
</comment>
<organism evidence="1">
    <name type="scientific">bioreactor metagenome</name>
    <dbReference type="NCBI Taxonomy" id="1076179"/>
    <lineage>
        <taxon>unclassified sequences</taxon>
        <taxon>metagenomes</taxon>
        <taxon>ecological metagenomes</taxon>
    </lineage>
</organism>
<dbReference type="AlphaFoldDB" id="A0A644YKP9"/>